<evidence type="ECO:0000256" key="1">
    <source>
        <dbReference type="ARBA" id="ARBA00004479"/>
    </source>
</evidence>
<gene>
    <name evidence="8" type="ORF">IDH45_00770</name>
</gene>
<keyword evidence="5 6" id="KW-0472">Membrane</keyword>
<accession>A0A927C397</accession>
<keyword evidence="3" id="KW-0732">Signal</keyword>
<keyword evidence="9" id="KW-1185">Reference proteome</keyword>
<comment type="subcellular location">
    <subcellularLocation>
        <location evidence="1">Membrane</location>
        <topology evidence="1">Single-pass type I membrane protein</topology>
    </subcellularLocation>
</comment>
<dbReference type="GO" id="GO:0005537">
    <property type="term" value="F:D-mannose binding"/>
    <property type="evidence" value="ECO:0007669"/>
    <property type="project" value="TreeGrafter"/>
</dbReference>
<dbReference type="EMBL" id="JACXJA010000001">
    <property type="protein sequence ID" value="MBD2860518.1"/>
    <property type="molecule type" value="Genomic_DNA"/>
</dbReference>
<dbReference type="GO" id="GO:0016020">
    <property type="term" value="C:membrane"/>
    <property type="evidence" value="ECO:0007669"/>
    <property type="project" value="UniProtKB-SubCell"/>
</dbReference>
<dbReference type="AlphaFoldDB" id="A0A927C397"/>
<dbReference type="Proteomes" id="UP000639396">
    <property type="component" value="Unassembled WGS sequence"/>
</dbReference>
<dbReference type="SUPFAM" id="SSF49899">
    <property type="entry name" value="Concanavalin A-like lectins/glucanases"/>
    <property type="match status" value="1"/>
</dbReference>
<evidence type="ECO:0000256" key="4">
    <source>
        <dbReference type="ARBA" id="ARBA00022989"/>
    </source>
</evidence>
<dbReference type="GO" id="GO:0030134">
    <property type="term" value="C:COPII-coated ER to Golgi transport vesicle"/>
    <property type="evidence" value="ECO:0007669"/>
    <property type="project" value="TreeGrafter"/>
</dbReference>
<dbReference type="PANTHER" id="PTHR12223:SF28">
    <property type="entry name" value="LECTIN, MANNOSE BINDING 1 LIKE"/>
    <property type="match status" value="1"/>
</dbReference>
<protein>
    <submittedName>
        <fullName evidence="8">DUF1080 domain-containing protein</fullName>
    </submittedName>
</protein>
<sequence>MVKSGSVWLRILLAACIGIGWAGVPVYAESPASSGSELWIEDRFESESGLWSMLGASALADGSLRLTSSLQDQVGTIWLKQNIAPPYDVSFQFRITDPSPYGTADGIVFMFNKEKNEFPVKGGGMGFEVGSGYGVEFDTWANYEHAEYSPNVSLFHNTPVHCCDPEQSSPRLAYIDQAYIALDQWHDVTVQVRNDGVKVVWNGDPVIDYSGQLDGRFSGIGFSASTGDAVSTQEIDNVTIARPFHASSSVGELLVAADSPYGSYDWIIPSGATELPLRLVVADRRSQLTVSGAAYTVTNSTYSDSGPLIQEMIIHLPESEPGASLLITTASDDGLGENSYSFTIRRPPAVQPIGYALLRGDGRTLELYSKKALYTDTGPIPLESIKLNGLQTTVQSVSFGEGPGEIHQVFVTLAQPVAAGSPFTISILPGALEDAEENQVIQLEIPVVQENGLRAAYEDDDGIHIDDLIGTITSGYPDVNGLPGFDRYDVLMLLRLVLPPASSD</sequence>
<name>A0A927C397_9BACL</name>
<evidence type="ECO:0000256" key="3">
    <source>
        <dbReference type="ARBA" id="ARBA00022729"/>
    </source>
</evidence>
<dbReference type="InterPro" id="IPR013320">
    <property type="entry name" value="ConA-like_dom_sf"/>
</dbReference>
<feature type="domain" description="L-type lectin-like" evidence="7">
    <location>
        <begin position="50"/>
        <end position="158"/>
    </location>
</feature>
<organism evidence="8 9">
    <name type="scientific">Paenibacillus oceani</name>
    <dbReference type="NCBI Taxonomy" id="2772510"/>
    <lineage>
        <taxon>Bacteria</taxon>
        <taxon>Bacillati</taxon>
        <taxon>Bacillota</taxon>
        <taxon>Bacilli</taxon>
        <taxon>Bacillales</taxon>
        <taxon>Paenibacillaceae</taxon>
        <taxon>Paenibacillus</taxon>
    </lineage>
</organism>
<evidence type="ECO:0000256" key="2">
    <source>
        <dbReference type="ARBA" id="ARBA00022692"/>
    </source>
</evidence>
<comment type="caution">
    <text evidence="8">The sequence shown here is derived from an EMBL/GenBank/DDBJ whole genome shotgun (WGS) entry which is preliminary data.</text>
</comment>
<reference evidence="8" key="1">
    <citation type="submission" date="2020-09" db="EMBL/GenBank/DDBJ databases">
        <title>A novel bacterium of genus Paenibacillus, isolated from South China Sea.</title>
        <authorList>
            <person name="Huang H."/>
            <person name="Mo K."/>
            <person name="Hu Y."/>
        </authorList>
    </citation>
    <scope>NUCLEOTIDE SEQUENCE</scope>
    <source>
        <strain evidence="8">IB182363</strain>
    </source>
</reference>
<evidence type="ECO:0000313" key="9">
    <source>
        <dbReference type="Proteomes" id="UP000639396"/>
    </source>
</evidence>
<feature type="transmembrane region" description="Helical" evidence="6">
    <location>
        <begin position="7"/>
        <end position="28"/>
    </location>
</feature>
<dbReference type="Pfam" id="PF03388">
    <property type="entry name" value="Lectin_leg-like"/>
    <property type="match status" value="1"/>
</dbReference>
<dbReference type="InterPro" id="IPR051136">
    <property type="entry name" value="Intracellular_Lectin-GPT"/>
</dbReference>
<keyword evidence="4 6" id="KW-1133">Transmembrane helix</keyword>
<dbReference type="InterPro" id="IPR005052">
    <property type="entry name" value="Lectin_leg"/>
</dbReference>
<dbReference type="Gene3D" id="2.60.120.200">
    <property type="match status" value="1"/>
</dbReference>
<dbReference type="RefSeq" id="WP_190923722.1">
    <property type="nucleotide sequence ID" value="NZ_JACXJA010000001.1"/>
</dbReference>
<dbReference type="PANTHER" id="PTHR12223">
    <property type="entry name" value="VESICULAR MANNOSE-BINDING LECTIN"/>
    <property type="match status" value="1"/>
</dbReference>
<keyword evidence="2 6" id="KW-0812">Transmembrane</keyword>
<evidence type="ECO:0000256" key="6">
    <source>
        <dbReference type="SAM" id="Phobius"/>
    </source>
</evidence>
<proteinExistence type="predicted"/>
<dbReference type="GO" id="GO:0006888">
    <property type="term" value="P:endoplasmic reticulum to Golgi vesicle-mediated transport"/>
    <property type="evidence" value="ECO:0007669"/>
    <property type="project" value="TreeGrafter"/>
</dbReference>
<evidence type="ECO:0000259" key="7">
    <source>
        <dbReference type="Pfam" id="PF03388"/>
    </source>
</evidence>
<evidence type="ECO:0000256" key="5">
    <source>
        <dbReference type="ARBA" id="ARBA00023136"/>
    </source>
</evidence>
<evidence type="ECO:0000313" key="8">
    <source>
        <dbReference type="EMBL" id="MBD2860518.1"/>
    </source>
</evidence>